<dbReference type="Gene3D" id="1.10.10.60">
    <property type="entry name" value="Homeodomain-like"/>
    <property type="match status" value="2"/>
</dbReference>
<dbReference type="Pfam" id="PF12833">
    <property type="entry name" value="HTH_18"/>
    <property type="match status" value="1"/>
</dbReference>
<evidence type="ECO:0000256" key="1">
    <source>
        <dbReference type="ARBA" id="ARBA00023015"/>
    </source>
</evidence>
<protein>
    <submittedName>
        <fullName evidence="5">AraC-type DNA-binding protein</fullName>
    </submittedName>
</protein>
<dbReference type="GO" id="GO:0043565">
    <property type="term" value="F:sequence-specific DNA binding"/>
    <property type="evidence" value="ECO:0007669"/>
    <property type="project" value="InterPro"/>
</dbReference>
<proteinExistence type="predicted"/>
<feature type="domain" description="HTH araC/xylS-type" evidence="4">
    <location>
        <begin position="119"/>
        <end position="218"/>
    </location>
</feature>
<dbReference type="InterPro" id="IPR009057">
    <property type="entry name" value="Homeodomain-like_sf"/>
</dbReference>
<dbReference type="PANTHER" id="PTHR43280:SF2">
    <property type="entry name" value="HTH-TYPE TRANSCRIPTIONAL REGULATOR EXSA"/>
    <property type="match status" value="1"/>
</dbReference>
<evidence type="ECO:0000313" key="5">
    <source>
        <dbReference type="EMBL" id="SFW28360.1"/>
    </source>
</evidence>
<dbReference type="Proteomes" id="UP000183461">
    <property type="component" value="Unassembled WGS sequence"/>
</dbReference>
<dbReference type="PROSITE" id="PS00041">
    <property type="entry name" value="HTH_ARAC_FAMILY_1"/>
    <property type="match status" value="1"/>
</dbReference>
<dbReference type="AlphaFoldDB" id="A0A1K1MYW1"/>
<keyword evidence="3" id="KW-0804">Transcription</keyword>
<evidence type="ECO:0000256" key="2">
    <source>
        <dbReference type="ARBA" id="ARBA00023125"/>
    </source>
</evidence>
<keyword evidence="2 5" id="KW-0238">DNA-binding</keyword>
<dbReference type="PROSITE" id="PS01124">
    <property type="entry name" value="HTH_ARAC_FAMILY_2"/>
    <property type="match status" value="1"/>
</dbReference>
<evidence type="ECO:0000313" key="6">
    <source>
        <dbReference type="Proteomes" id="UP000183461"/>
    </source>
</evidence>
<name>A0A1K1MYW1_RUMFL</name>
<dbReference type="InterPro" id="IPR018060">
    <property type="entry name" value="HTH_AraC"/>
</dbReference>
<dbReference type="InterPro" id="IPR018062">
    <property type="entry name" value="HTH_AraC-typ_CS"/>
</dbReference>
<accession>A0A1K1MYW1</accession>
<organism evidence="5 6">
    <name type="scientific">Ruminococcus flavefaciens</name>
    <dbReference type="NCBI Taxonomy" id="1265"/>
    <lineage>
        <taxon>Bacteria</taxon>
        <taxon>Bacillati</taxon>
        <taxon>Bacillota</taxon>
        <taxon>Clostridia</taxon>
        <taxon>Eubacteriales</taxon>
        <taxon>Oscillospiraceae</taxon>
        <taxon>Ruminococcus</taxon>
    </lineage>
</organism>
<evidence type="ECO:0000256" key="3">
    <source>
        <dbReference type="ARBA" id="ARBA00023163"/>
    </source>
</evidence>
<keyword evidence="1" id="KW-0805">Transcription regulation</keyword>
<sequence length="223" mass="25401">MQDVKRLDIKKTEELLQSGSLENCDAMLDSVLGEVGFAEIQSLMLRLYVCMDIYVAAHAFAQKIGISSEKFFECFGTADEIGAELMTNEDTKKFLHDLVRGCIKWRIESAKESGRSIIAKAKDYIDQNYMNDELSLLVVADAVGLSPSYLSTQFKKEYGQNLFEYLAVARISHARELLCCTSKMVYEVAYDVGFRDYRYFSQIFKKYTGQTPRQFQNSANICP</sequence>
<dbReference type="PRINTS" id="PR00032">
    <property type="entry name" value="HTHARAC"/>
</dbReference>
<dbReference type="EMBL" id="FPIP01000003">
    <property type="protein sequence ID" value="SFW28360.1"/>
    <property type="molecule type" value="Genomic_DNA"/>
</dbReference>
<evidence type="ECO:0000259" key="4">
    <source>
        <dbReference type="PROSITE" id="PS01124"/>
    </source>
</evidence>
<reference evidence="5 6" key="1">
    <citation type="submission" date="2016-11" db="EMBL/GenBank/DDBJ databases">
        <authorList>
            <person name="Jaros S."/>
            <person name="Januszkiewicz K."/>
            <person name="Wedrychowicz H."/>
        </authorList>
    </citation>
    <scope>NUCLEOTIDE SEQUENCE [LARGE SCALE GENOMIC DNA]</scope>
    <source>
        <strain evidence="5 6">YL228</strain>
    </source>
</reference>
<dbReference type="SMART" id="SM00342">
    <property type="entry name" value="HTH_ARAC"/>
    <property type="match status" value="1"/>
</dbReference>
<dbReference type="GO" id="GO:0003700">
    <property type="term" value="F:DNA-binding transcription factor activity"/>
    <property type="evidence" value="ECO:0007669"/>
    <property type="project" value="InterPro"/>
</dbReference>
<dbReference type="SUPFAM" id="SSF46689">
    <property type="entry name" value="Homeodomain-like"/>
    <property type="match status" value="2"/>
</dbReference>
<dbReference type="InterPro" id="IPR020449">
    <property type="entry name" value="Tscrpt_reg_AraC-type_HTH"/>
</dbReference>
<dbReference type="PANTHER" id="PTHR43280">
    <property type="entry name" value="ARAC-FAMILY TRANSCRIPTIONAL REGULATOR"/>
    <property type="match status" value="1"/>
</dbReference>
<gene>
    <name evidence="5" type="ORF">SAMN02910280_1531</name>
</gene>